<keyword evidence="4" id="KW-1185">Reference proteome</keyword>
<dbReference type="GO" id="GO:0044774">
    <property type="term" value="P:mitotic DNA integrity checkpoint signaling"/>
    <property type="evidence" value="ECO:0007669"/>
    <property type="project" value="TreeGrafter"/>
</dbReference>
<dbReference type="Proteomes" id="UP000669903">
    <property type="component" value="Unassembled WGS sequence"/>
</dbReference>
<accession>A0A836K8Y3</accession>
<dbReference type="GO" id="GO:0046975">
    <property type="term" value="F:histone H3K36 methyltransferase activity"/>
    <property type="evidence" value="ECO:0007669"/>
    <property type="project" value="TreeGrafter"/>
</dbReference>
<protein>
    <submittedName>
        <fullName evidence="3">SETMR methyltransferase</fullName>
    </submittedName>
</protein>
<proteinExistence type="predicted"/>
<dbReference type="Pfam" id="PF17906">
    <property type="entry name" value="HTH_48"/>
    <property type="match status" value="1"/>
</dbReference>
<name>A0A836K8Y3_9HYME</name>
<dbReference type="GO" id="GO:0003697">
    <property type="term" value="F:single-stranded DNA binding"/>
    <property type="evidence" value="ECO:0007669"/>
    <property type="project" value="TreeGrafter"/>
</dbReference>
<feature type="non-terminal residue" evidence="3">
    <location>
        <position position="1"/>
    </location>
</feature>
<feature type="domain" description="Mos1 transposase HTH" evidence="2">
    <location>
        <begin position="61"/>
        <end position="109"/>
    </location>
</feature>
<gene>
    <name evidence="3" type="primary">Setmar_46</name>
    <name evidence="3" type="ORF">G6Z76_0014376</name>
</gene>
<dbReference type="PANTHER" id="PTHR46060:SF2">
    <property type="entry name" value="HISTONE-LYSINE N-METHYLTRANSFERASE SETMAR"/>
    <property type="match status" value="1"/>
</dbReference>
<keyword evidence="1" id="KW-0812">Transmembrane</keyword>
<keyword evidence="1" id="KW-1133">Transmembrane helix</keyword>
<comment type="caution">
    <text evidence="3">The sequence shown here is derived from an EMBL/GenBank/DDBJ whole genome shotgun (WGS) entry which is preliminary data.</text>
</comment>
<dbReference type="GO" id="GO:0000793">
    <property type="term" value="C:condensed chromosome"/>
    <property type="evidence" value="ECO:0007669"/>
    <property type="project" value="TreeGrafter"/>
</dbReference>
<dbReference type="AlphaFoldDB" id="A0A836K8Y3"/>
<organism evidence="3 4">
    <name type="scientific">Acromyrmex charruanus</name>
    <dbReference type="NCBI Taxonomy" id="2715315"/>
    <lineage>
        <taxon>Eukaryota</taxon>
        <taxon>Metazoa</taxon>
        <taxon>Ecdysozoa</taxon>
        <taxon>Arthropoda</taxon>
        <taxon>Hexapoda</taxon>
        <taxon>Insecta</taxon>
        <taxon>Pterygota</taxon>
        <taxon>Neoptera</taxon>
        <taxon>Endopterygota</taxon>
        <taxon>Hymenoptera</taxon>
        <taxon>Apocrita</taxon>
        <taxon>Aculeata</taxon>
        <taxon>Formicoidea</taxon>
        <taxon>Formicidae</taxon>
        <taxon>Myrmicinae</taxon>
        <taxon>Acromyrmex</taxon>
    </lineage>
</organism>
<keyword evidence="3" id="KW-0489">Methyltransferase</keyword>
<dbReference type="PANTHER" id="PTHR46060">
    <property type="entry name" value="MARINER MOS1 TRANSPOSASE-LIKE PROTEIN"/>
    <property type="match status" value="1"/>
</dbReference>
<dbReference type="Gene3D" id="1.10.10.1450">
    <property type="match status" value="1"/>
</dbReference>
<dbReference type="GO" id="GO:0032259">
    <property type="term" value="P:methylation"/>
    <property type="evidence" value="ECO:0007669"/>
    <property type="project" value="UniProtKB-KW"/>
</dbReference>
<dbReference type="InterPro" id="IPR036388">
    <property type="entry name" value="WH-like_DNA-bd_sf"/>
</dbReference>
<dbReference type="Gene3D" id="3.30.420.10">
    <property type="entry name" value="Ribonuclease H-like superfamily/Ribonuclease H"/>
    <property type="match status" value="1"/>
</dbReference>
<dbReference type="GO" id="GO:0044547">
    <property type="term" value="F:DNA topoisomerase binding"/>
    <property type="evidence" value="ECO:0007669"/>
    <property type="project" value="TreeGrafter"/>
</dbReference>
<dbReference type="InterPro" id="IPR036397">
    <property type="entry name" value="RNaseH_sf"/>
</dbReference>
<feature type="non-terminal residue" evidence="3">
    <location>
        <position position="245"/>
    </location>
</feature>
<dbReference type="GO" id="GO:0000729">
    <property type="term" value="P:DNA double-strand break processing"/>
    <property type="evidence" value="ECO:0007669"/>
    <property type="project" value="TreeGrafter"/>
</dbReference>
<evidence type="ECO:0000256" key="1">
    <source>
        <dbReference type="SAM" id="Phobius"/>
    </source>
</evidence>
<dbReference type="GO" id="GO:0042800">
    <property type="term" value="F:histone H3K4 methyltransferase activity"/>
    <property type="evidence" value="ECO:0007669"/>
    <property type="project" value="TreeGrafter"/>
</dbReference>
<dbReference type="GO" id="GO:0005634">
    <property type="term" value="C:nucleus"/>
    <property type="evidence" value="ECO:0007669"/>
    <property type="project" value="TreeGrafter"/>
</dbReference>
<evidence type="ECO:0000313" key="4">
    <source>
        <dbReference type="Proteomes" id="UP000669903"/>
    </source>
</evidence>
<dbReference type="Gene3D" id="1.10.10.10">
    <property type="entry name" value="Winged helix-like DNA-binding domain superfamily/Winged helix DNA-binding domain"/>
    <property type="match status" value="1"/>
</dbReference>
<sequence length="245" mass="29262">MKCRIFFTYEHLSPYFRYAFVFGIISFIVVHCQSHISTKKIFSKVFHFVICFEFRKDMNSTDIHVIFLYEYKLGNNAAKAARNINQAFGENTVNDQKVQHWFEKFRSGDFSLQNEPRRRPKTSVKNDALKALVETNPTVSTREFATRMNVDHTTILRHLSEIGKVKKMDKWVPHELIERNKDRLNVCSSLLTRFHREPFFDRIITCDEKWVLYDNRKRSEFLKTGIYALKSRWEKYIETNGAYFD</sequence>
<dbReference type="GO" id="GO:0006303">
    <property type="term" value="P:double-strand break repair via nonhomologous end joining"/>
    <property type="evidence" value="ECO:0007669"/>
    <property type="project" value="TreeGrafter"/>
</dbReference>
<dbReference type="GO" id="GO:0031297">
    <property type="term" value="P:replication fork processing"/>
    <property type="evidence" value="ECO:0007669"/>
    <property type="project" value="TreeGrafter"/>
</dbReference>
<feature type="transmembrane region" description="Helical" evidence="1">
    <location>
        <begin position="15"/>
        <end position="32"/>
    </location>
</feature>
<keyword evidence="3" id="KW-0808">Transferase</keyword>
<reference evidence="3" key="1">
    <citation type="submission" date="2020-03" db="EMBL/GenBank/DDBJ databases">
        <title>Relaxed selection underlies rapid genomic changes in the transitions from sociality to social parasitism in ants.</title>
        <authorList>
            <person name="Bi X."/>
        </authorList>
    </citation>
    <scope>NUCLEOTIDE SEQUENCE</scope>
    <source>
        <strain evidence="3">BGI-DK2014a</strain>
        <tissue evidence="3">Whole body</tissue>
    </source>
</reference>
<evidence type="ECO:0000313" key="3">
    <source>
        <dbReference type="EMBL" id="KAG5339333.1"/>
    </source>
</evidence>
<dbReference type="InterPro" id="IPR052709">
    <property type="entry name" value="Transposase-MT_Hybrid"/>
</dbReference>
<dbReference type="InterPro" id="IPR041426">
    <property type="entry name" value="Mos1_HTH"/>
</dbReference>
<evidence type="ECO:0000259" key="2">
    <source>
        <dbReference type="Pfam" id="PF17906"/>
    </source>
</evidence>
<dbReference type="GO" id="GO:0015074">
    <property type="term" value="P:DNA integration"/>
    <property type="evidence" value="ECO:0007669"/>
    <property type="project" value="TreeGrafter"/>
</dbReference>
<dbReference type="GO" id="GO:0000014">
    <property type="term" value="F:single-stranded DNA endodeoxyribonuclease activity"/>
    <property type="evidence" value="ECO:0007669"/>
    <property type="project" value="TreeGrafter"/>
</dbReference>
<dbReference type="GO" id="GO:0003690">
    <property type="term" value="F:double-stranded DNA binding"/>
    <property type="evidence" value="ECO:0007669"/>
    <property type="project" value="TreeGrafter"/>
</dbReference>
<keyword evidence="1" id="KW-0472">Membrane</keyword>
<dbReference type="GO" id="GO:0035861">
    <property type="term" value="C:site of double-strand break"/>
    <property type="evidence" value="ECO:0007669"/>
    <property type="project" value="TreeGrafter"/>
</dbReference>
<dbReference type="EMBL" id="JAANIC010003486">
    <property type="protein sequence ID" value="KAG5339333.1"/>
    <property type="molecule type" value="Genomic_DNA"/>
</dbReference>